<accession>A0ABD3Q5U7</accession>
<dbReference type="EMBL" id="JALLPJ020000311">
    <property type="protein sequence ID" value="KAL3795788.1"/>
    <property type="molecule type" value="Genomic_DNA"/>
</dbReference>
<organism evidence="1 2">
    <name type="scientific">Cyclotella atomus</name>
    <dbReference type="NCBI Taxonomy" id="382360"/>
    <lineage>
        <taxon>Eukaryota</taxon>
        <taxon>Sar</taxon>
        <taxon>Stramenopiles</taxon>
        <taxon>Ochrophyta</taxon>
        <taxon>Bacillariophyta</taxon>
        <taxon>Coscinodiscophyceae</taxon>
        <taxon>Thalassiosirophycidae</taxon>
        <taxon>Stephanodiscales</taxon>
        <taxon>Stephanodiscaceae</taxon>
        <taxon>Cyclotella</taxon>
    </lineage>
</organism>
<dbReference type="AlphaFoldDB" id="A0ABD3Q5U7"/>
<evidence type="ECO:0000313" key="2">
    <source>
        <dbReference type="Proteomes" id="UP001530400"/>
    </source>
</evidence>
<dbReference type="Proteomes" id="UP001530400">
    <property type="component" value="Unassembled WGS sequence"/>
</dbReference>
<protein>
    <submittedName>
        <fullName evidence="1">Uncharacterized protein</fullName>
    </submittedName>
</protein>
<comment type="caution">
    <text evidence="1">The sequence shown here is derived from an EMBL/GenBank/DDBJ whole genome shotgun (WGS) entry which is preliminary data.</text>
</comment>
<name>A0ABD3Q5U7_9STRA</name>
<sequence>MDIVLFQRRNTEEGREPKLELGTLQETGTVAPISAWTTESSYTSGTNDMMEFVVDEEDMFPGLRSDDIRILQVLEGNMIGYGSRQVGGGKGLGNPHGEESELLYYIDRSVVEGIYDLETDGVKLKNVKIDLVVNPSLEVIW</sequence>
<gene>
    <name evidence="1" type="ORF">ACHAWO_005843</name>
</gene>
<evidence type="ECO:0000313" key="1">
    <source>
        <dbReference type="EMBL" id="KAL3795788.1"/>
    </source>
</evidence>
<keyword evidence="2" id="KW-1185">Reference proteome</keyword>
<reference evidence="1 2" key="1">
    <citation type="submission" date="2024-10" db="EMBL/GenBank/DDBJ databases">
        <title>Updated reference genomes for cyclostephanoid diatoms.</title>
        <authorList>
            <person name="Roberts W.R."/>
            <person name="Alverson A.J."/>
        </authorList>
    </citation>
    <scope>NUCLEOTIDE SEQUENCE [LARGE SCALE GENOMIC DNA]</scope>
    <source>
        <strain evidence="1 2">AJA010-31</strain>
    </source>
</reference>
<proteinExistence type="predicted"/>